<dbReference type="FunFam" id="2.170.130.10:FF:000003">
    <property type="entry name" value="SusC/RagA family TonB-linked outer membrane protein"/>
    <property type="match status" value="1"/>
</dbReference>
<dbReference type="InterPro" id="IPR008969">
    <property type="entry name" value="CarboxyPept-like_regulatory"/>
</dbReference>
<evidence type="ECO:0000256" key="2">
    <source>
        <dbReference type="ARBA" id="ARBA00023136"/>
    </source>
</evidence>
<dbReference type="SUPFAM" id="SSF49464">
    <property type="entry name" value="Carboxypeptidase regulatory domain-like"/>
    <property type="match status" value="1"/>
</dbReference>
<gene>
    <name evidence="6" type="ORF">D1614_05610</name>
</gene>
<dbReference type="Pfam" id="PF07660">
    <property type="entry name" value="STN"/>
    <property type="match status" value="1"/>
</dbReference>
<dbReference type="Gene3D" id="2.170.130.10">
    <property type="entry name" value="TonB-dependent receptor, plug domain"/>
    <property type="match status" value="1"/>
</dbReference>
<evidence type="ECO:0000256" key="3">
    <source>
        <dbReference type="ARBA" id="ARBA00023237"/>
    </source>
</evidence>
<name>A0A399T5Q6_9BACT</name>
<keyword evidence="2 4" id="KW-0472">Membrane</keyword>
<keyword evidence="3 4" id="KW-0998">Cell outer membrane</keyword>
<dbReference type="Gene3D" id="2.60.40.1120">
    <property type="entry name" value="Carboxypeptidase-like, regulatory domain"/>
    <property type="match status" value="1"/>
</dbReference>
<dbReference type="NCBIfam" id="TIGR04056">
    <property type="entry name" value="OMP_RagA_SusC"/>
    <property type="match status" value="1"/>
</dbReference>
<dbReference type="OrthoDB" id="721000at2"/>
<comment type="similarity">
    <text evidence="4">Belongs to the TonB-dependent receptor family.</text>
</comment>
<keyword evidence="4" id="KW-0812">Transmembrane</keyword>
<dbReference type="InterPro" id="IPR011662">
    <property type="entry name" value="Secretin/TonB_short_N"/>
</dbReference>
<evidence type="ECO:0000259" key="5">
    <source>
        <dbReference type="SMART" id="SM00965"/>
    </source>
</evidence>
<dbReference type="InterPro" id="IPR039426">
    <property type="entry name" value="TonB-dep_rcpt-like"/>
</dbReference>
<keyword evidence="1 4" id="KW-0813">Transport</keyword>
<proteinExistence type="inferred from homology"/>
<dbReference type="SMART" id="SM00965">
    <property type="entry name" value="STN"/>
    <property type="match status" value="1"/>
</dbReference>
<keyword evidence="4" id="KW-1134">Transmembrane beta strand</keyword>
<evidence type="ECO:0000256" key="4">
    <source>
        <dbReference type="PROSITE-ProRule" id="PRU01360"/>
    </source>
</evidence>
<dbReference type="InterPro" id="IPR023996">
    <property type="entry name" value="TonB-dep_OMP_SusC/RagA"/>
</dbReference>
<feature type="domain" description="Secretin/TonB short N-terminal" evidence="5">
    <location>
        <begin position="19"/>
        <end position="70"/>
    </location>
</feature>
<evidence type="ECO:0000313" key="7">
    <source>
        <dbReference type="Proteomes" id="UP000265926"/>
    </source>
</evidence>
<comment type="caution">
    <text evidence="6">The sequence shown here is derived from an EMBL/GenBank/DDBJ whole genome shotgun (WGS) entry which is preliminary data.</text>
</comment>
<dbReference type="Pfam" id="PF13715">
    <property type="entry name" value="CarbopepD_reg_2"/>
    <property type="match status" value="1"/>
</dbReference>
<dbReference type="Pfam" id="PF07715">
    <property type="entry name" value="Plug"/>
    <property type="match status" value="1"/>
</dbReference>
<dbReference type="EMBL" id="QWGR01000003">
    <property type="protein sequence ID" value="RIJ49521.1"/>
    <property type="molecule type" value="Genomic_DNA"/>
</dbReference>
<dbReference type="Proteomes" id="UP000265926">
    <property type="component" value="Unassembled WGS sequence"/>
</dbReference>
<dbReference type="NCBIfam" id="TIGR04057">
    <property type="entry name" value="SusC_RagA_signa"/>
    <property type="match status" value="1"/>
</dbReference>
<dbReference type="InterPro" id="IPR012910">
    <property type="entry name" value="Plug_dom"/>
</dbReference>
<keyword evidence="7" id="KW-1185">Reference proteome</keyword>
<dbReference type="GO" id="GO:0009279">
    <property type="term" value="C:cell outer membrane"/>
    <property type="evidence" value="ECO:0007669"/>
    <property type="project" value="UniProtKB-SubCell"/>
</dbReference>
<organism evidence="6 7">
    <name type="scientific">Maribellus luteus</name>
    <dbReference type="NCBI Taxonomy" id="2305463"/>
    <lineage>
        <taxon>Bacteria</taxon>
        <taxon>Pseudomonadati</taxon>
        <taxon>Bacteroidota</taxon>
        <taxon>Bacteroidia</taxon>
        <taxon>Marinilabiliales</taxon>
        <taxon>Prolixibacteraceae</taxon>
        <taxon>Maribellus</taxon>
    </lineage>
</organism>
<comment type="subcellular location">
    <subcellularLocation>
        <location evidence="4">Cell outer membrane</location>
        <topology evidence="4">Multi-pass membrane protein</topology>
    </subcellularLocation>
</comment>
<dbReference type="AlphaFoldDB" id="A0A399T5Q6"/>
<dbReference type="InterPro" id="IPR023997">
    <property type="entry name" value="TonB-dep_OMP_SusC/RagA_CS"/>
</dbReference>
<protein>
    <submittedName>
        <fullName evidence="6">SusC/RagA family TonB-linked outer membrane protein</fullName>
    </submittedName>
</protein>
<dbReference type="SUPFAM" id="SSF56935">
    <property type="entry name" value="Porins"/>
    <property type="match status" value="1"/>
</dbReference>
<dbReference type="InterPro" id="IPR037066">
    <property type="entry name" value="Plug_dom_sf"/>
</dbReference>
<accession>A0A399T5Q6</accession>
<evidence type="ECO:0000313" key="6">
    <source>
        <dbReference type="EMBL" id="RIJ49521.1"/>
    </source>
</evidence>
<dbReference type="PROSITE" id="PS52016">
    <property type="entry name" value="TONB_DEPENDENT_REC_3"/>
    <property type="match status" value="1"/>
</dbReference>
<reference evidence="6 7" key="1">
    <citation type="submission" date="2018-08" db="EMBL/GenBank/DDBJ databases">
        <title>Pallidiluteibacterium maritimus gen. nov., sp. nov., isolated from coastal sediment.</title>
        <authorList>
            <person name="Zhou L.Y."/>
        </authorList>
    </citation>
    <scope>NUCLEOTIDE SEQUENCE [LARGE SCALE GENOMIC DNA]</scope>
    <source>
        <strain evidence="6 7">XSD2</strain>
    </source>
</reference>
<evidence type="ECO:0000256" key="1">
    <source>
        <dbReference type="ARBA" id="ARBA00022448"/>
    </source>
</evidence>
<sequence length="1094" mass="121298">MKNATVREVFEEIEDNSEFILLYNEKWVDINRRVTVNVKNRTVETVLDQVFENTPNVYRIYDRQIVILTDEKAAIPDNIENQLRESGPSQKEEKEVTGLVTDPNGQFLPGVTVMEKGTTNGTVTNADGEFHLMISPASDSLQFSFIGMKTRTIAIEGKTVFNIVLEEETRDIGEVVAVGYGTQRKVSVVGSVANITTKDLNIGGVTSVSNLLAGRIAGLVGVQRSGEPGQDVSEFWIRGISTFGANSGALILIDGIDRGASSLNELAPEDIESFSILKDATATAVYGARGANGVVLINTKRGSEGKVSINANVKTTMETLPRLPDYLGGFDYAMLANEAQLVRGGKSVYSPEVYDIIKYRMDPDFFPDVDWQNEILKKNTWGMQGNINISGGGKNTGYYMSGSYRTNDAIYKQTGLEKYNSNVKRNQYTFRSNIDVNVTPTTKVSLLLSAKLVDLNRPGIGTTSSIWSAQANLTPLTVPIRYSNGQLPAYGKTQNNVSPSVLLNETGFITERENSIESLLVLEQNLDFLLEGLKVTGSVSFDNFNAHTTGRTKMPDLFFATDRNWKTGELITTKTVVATPMNFSSSSYGVRTIYMEGKADYSKIVNEKHRIGVMYLYNQRDYTRTDIHDEIGSIPYRNLGMAGRLTYSYDDIYFIEGNFGYNGSENFPKGERFGFFPSVALGYVLSNYSFIKEKAPFINSLKLRYSYGLVGNDKISSDVRFPYLTYINMDAPGYAFGDIASGVGGVTESTLGSTGLVWEKAIKQNLGIDIQLWNALSITVDGFIDRRNNIFMQRVTLPGTIGVGTKPWGNVGKMKSWGADGTASYNKKFGEVSMELRGNFTLTRDKILDYDEVAPRYPYLGKKGTSNNVTRGLIALGLFKDEEDVKNSPTQYGKVLPGDIKYKDVNGDGIINDDDIVPIGNSNIPKLQYGFATSLSWKHFDFNIFFRGASQVDYFMGGAGYYPFSGGATGNVLSIVNEQKNRWTPASYSGNPATENPNARFPRLTYGYNENNNRNSTFWLSDASYLRLKTLEIGYTIPKSITERVYIKSCRAAFVADNLYVWDKVKLWDPEQASSNGAVYPIPRSYSMLIQLSF</sequence>